<dbReference type="HAMAP" id="MF_00161">
    <property type="entry name" value="LspA"/>
    <property type="match status" value="1"/>
</dbReference>
<dbReference type="GO" id="GO:0004190">
    <property type="term" value="F:aspartic-type endopeptidase activity"/>
    <property type="evidence" value="ECO:0007669"/>
    <property type="project" value="UniProtKB-UniRule"/>
</dbReference>
<dbReference type="UniPathway" id="UPA00665"/>
<dbReference type="GO" id="GO:0006508">
    <property type="term" value="P:proteolysis"/>
    <property type="evidence" value="ECO:0007669"/>
    <property type="project" value="UniProtKB-KW"/>
</dbReference>
<keyword evidence="3 9" id="KW-0645">Protease</keyword>
<dbReference type="EMBL" id="JAWNFU010000004">
    <property type="protein sequence ID" value="MDY5153871.1"/>
    <property type="molecule type" value="Genomic_DNA"/>
</dbReference>
<feature type="transmembrane region" description="Helical" evidence="9">
    <location>
        <begin position="87"/>
        <end position="103"/>
    </location>
</feature>
<evidence type="ECO:0000313" key="15">
    <source>
        <dbReference type="Proteomes" id="UP000182744"/>
    </source>
</evidence>
<evidence type="ECO:0000256" key="10">
    <source>
        <dbReference type="RuleBase" id="RU000594"/>
    </source>
</evidence>
<feature type="region of interest" description="Disordered" evidence="12">
    <location>
        <begin position="243"/>
        <end position="296"/>
    </location>
</feature>
<comment type="subcellular location">
    <subcellularLocation>
        <location evidence="9">Cell membrane</location>
        <topology evidence="9">Multi-pass membrane protein</topology>
    </subcellularLocation>
</comment>
<feature type="transmembrane region" description="Helical" evidence="9">
    <location>
        <begin position="210"/>
        <end position="232"/>
    </location>
</feature>
<keyword evidence="4 9" id="KW-0812">Transmembrane</keyword>
<organism evidence="14 15">
    <name type="scientific">Actinobaculum suis</name>
    <dbReference type="NCBI Taxonomy" id="1657"/>
    <lineage>
        <taxon>Bacteria</taxon>
        <taxon>Bacillati</taxon>
        <taxon>Actinomycetota</taxon>
        <taxon>Actinomycetes</taxon>
        <taxon>Actinomycetales</taxon>
        <taxon>Actinomycetaceae</taxon>
        <taxon>Actinobaculum</taxon>
    </lineage>
</organism>
<gene>
    <name evidence="9 13" type="primary">lspA</name>
    <name evidence="13" type="ORF">R6G71_07445</name>
    <name evidence="14" type="ORF">SAMN05421878_10146</name>
</gene>
<evidence type="ECO:0000256" key="9">
    <source>
        <dbReference type="HAMAP-Rule" id="MF_00161"/>
    </source>
</evidence>
<dbReference type="NCBIfam" id="TIGR00077">
    <property type="entry name" value="lspA"/>
    <property type="match status" value="1"/>
</dbReference>
<evidence type="ECO:0000256" key="6">
    <source>
        <dbReference type="ARBA" id="ARBA00022801"/>
    </source>
</evidence>
<evidence type="ECO:0000256" key="11">
    <source>
        <dbReference type="RuleBase" id="RU004181"/>
    </source>
</evidence>
<keyword evidence="7 9" id="KW-1133">Transmembrane helix</keyword>
<dbReference type="RefSeq" id="WP_083329950.1">
    <property type="nucleotide sequence ID" value="NZ_FNAU01000001.1"/>
</dbReference>
<accession>A0A1G6ZAV7</accession>
<reference evidence="14" key="2">
    <citation type="submission" date="2016-10" db="EMBL/GenBank/DDBJ databases">
        <authorList>
            <person name="de Groot N.N."/>
        </authorList>
    </citation>
    <scope>NUCLEOTIDE SEQUENCE [LARGE SCALE GENOMIC DNA]</scope>
    <source>
        <strain evidence="14">DSM 20639</strain>
    </source>
</reference>
<feature type="compositionally biased region" description="Basic and acidic residues" evidence="12">
    <location>
        <begin position="286"/>
        <end position="296"/>
    </location>
</feature>
<feature type="compositionally biased region" description="Low complexity" evidence="12">
    <location>
        <begin position="11"/>
        <end position="26"/>
    </location>
</feature>
<comment type="similarity">
    <text evidence="1 9 11">Belongs to the peptidase A8 family.</text>
</comment>
<feature type="transmembrane region" description="Helical" evidence="9">
    <location>
        <begin position="173"/>
        <end position="190"/>
    </location>
</feature>
<keyword evidence="6 9" id="KW-0378">Hydrolase</keyword>
<reference evidence="13" key="3">
    <citation type="submission" date="2023-10" db="EMBL/GenBank/DDBJ databases">
        <title>Whole Genome based description of the genera Actinobaculum and Actinotignum reveals a complex phylogenetic relationship within the species included in the genus Actinotignum.</title>
        <authorList>
            <person name="Jensen C.S."/>
            <person name="Dargis R."/>
            <person name="Kemp M."/>
            <person name="Christensen J.J."/>
        </authorList>
    </citation>
    <scope>NUCLEOTIDE SEQUENCE</scope>
    <source>
        <strain evidence="13">Actinobaculum_suis_CCUG19206T</strain>
    </source>
</reference>
<evidence type="ECO:0000256" key="12">
    <source>
        <dbReference type="SAM" id="MobiDB-lite"/>
    </source>
</evidence>
<dbReference type="AlphaFoldDB" id="A0A1G6ZAV7"/>
<protein>
    <recommendedName>
        <fullName evidence="9">Lipoprotein signal peptidase</fullName>
        <ecNumber evidence="9">3.4.23.36</ecNumber>
    </recommendedName>
    <alternativeName>
        <fullName evidence="9">Prolipoprotein signal peptidase</fullName>
    </alternativeName>
    <alternativeName>
        <fullName evidence="9">Signal peptidase II</fullName>
        <shortName evidence="9">SPase II</shortName>
    </alternativeName>
</protein>
<dbReference type="EMBL" id="FNAU01000001">
    <property type="protein sequence ID" value="SDD99768.1"/>
    <property type="molecule type" value="Genomic_DNA"/>
</dbReference>
<evidence type="ECO:0000313" key="14">
    <source>
        <dbReference type="EMBL" id="SDD99768.1"/>
    </source>
</evidence>
<dbReference type="PANTHER" id="PTHR33695">
    <property type="entry name" value="LIPOPROTEIN SIGNAL PEPTIDASE"/>
    <property type="match status" value="1"/>
</dbReference>
<evidence type="ECO:0000256" key="4">
    <source>
        <dbReference type="ARBA" id="ARBA00022692"/>
    </source>
</evidence>
<comment type="function">
    <text evidence="9 10">This protein specifically catalyzes the removal of signal peptides from prolipoproteins.</text>
</comment>
<keyword evidence="8 9" id="KW-0472">Membrane</keyword>
<dbReference type="Proteomes" id="UP001273799">
    <property type="component" value="Unassembled WGS sequence"/>
</dbReference>
<feature type="compositionally biased region" description="Polar residues" evidence="12">
    <location>
        <begin position="257"/>
        <end position="271"/>
    </location>
</feature>
<feature type="region of interest" description="Disordered" evidence="12">
    <location>
        <begin position="1"/>
        <end position="76"/>
    </location>
</feature>
<keyword evidence="2 9" id="KW-1003">Cell membrane</keyword>
<reference evidence="15" key="1">
    <citation type="submission" date="2016-10" db="EMBL/GenBank/DDBJ databases">
        <authorList>
            <person name="Varghese N."/>
        </authorList>
    </citation>
    <scope>NUCLEOTIDE SEQUENCE [LARGE SCALE GENOMIC DNA]</scope>
    <source>
        <strain evidence="15">DSM 20639</strain>
    </source>
</reference>
<dbReference type="PANTHER" id="PTHR33695:SF1">
    <property type="entry name" value="LIPOPROTEIN SIGNAL PEPTIDASE"/>
    <property type="match status" value="1"/>
</dbReference>
<evidence type="ECO:0000256" key="8">
    <source>
        <dbReference type="ARBA" id="ARBA00023136"/>
    </source>
</evidence>
<feature type="active site" evidence="9">
    <location>
        <position position="206"/>
    </location>
</feature>
<dbReference type="InterPro" id="IPR001872">
    <property type="entry name" value="Peptidase_A8"/>
</dbReference>
<sequence>MMKKTETASNEAEPAAAPKLAAPESAGTKPAEPEIAGTKPAEPEIAGTKPAEPETAGTKPAAPETAGTKTAEPETVGIEPTGLDARLPQWLGVAVIALSIVIVDQITKRVALANLDPGERIPLLGDLFGLQLVFNPGAAFSMGAGATRVITVFALVVCVVVIPWLLSRPVGRLTRIAFALIWGGAIGNVIDRLFFPPGKLAGHVVDFLAYADWFVGNIADIAIVGGVVLLLIQAFRAENTETSNKLATADTPGTGELETSSKLDNASVPTTDKTEEATAAHVSETSTERRETEGCR</sequence>
<evidence type="ECO:0000313" key="13">
    <source>
        <dbReference type="EMBL" id="MDY5153871.1"/>
    </source>
</evidence>
<evidence type="ECO:0000256" key="7">
    <source>
        <dbReference type="ARBA" id="ARBA00022989"/>
    </source>
</evidence>
<evidence type="ECO:0000256" key="3">
    <source>
        <dbReference type="ARBA" id="ARBA00022670"/>
    </source>
</evidence>
<keyword evidence="14" id="KW-0449">Lipoprotein</keyword>
<evidence type="ECO:0000256" key="5">
    <source>
        <dbReference type="ARBA" id="ARBA00022750"/>
    </source>
</evidence>
<dbReference type="Pfam" id="PF01252">
    <property type="entry name" value="Peptidase_A8"/>
    <property type="match status" value="1"/>
</dbReference>
<feature type="transmembrane region" description="Helical" evidence="9">
    <location>
        <begin position="149"/>
        <end position="166"/>
    </location>
</feature>
<dbReference type="EC" id="3.4.23.36" evidence="9"/>
<evidence type="ECO:0000256" key="2">
    <source>
        <dbReference type="ARBA" id="ARBA00022475"/>
    </source>
</evidence>
<name>A0A1G6ZAV7_9ACTO</name>
<keyword evidence="15" id="KW-1185">Reference proteome</keyword>
<proteinExistence type="inferred from homology"/>
<dbReference type="PRINTS" id="PR00781">
    <property type="entry name" value="LIPOSIGPTASE"/>
</dbReference>
<comment type="pathway">
    <text evidence="9">Protein modification; lipoprotein biosynthesis (signal peptide cleavage).</text>
</comment>
<feature type="active site" evidence="9">
    <location>
        <position position="220"/>
    </location>
</feature>
<evidence type="ECO:0000256" key="1">
    <source>
        <dbReference type="ARBA" id="ARBA00006139"/>
    </source>
</evidence>
<keyword evidence="5 9" id="KW-0064">Aspartyl protease</keyword>
<dbReference type="PROSITE" id="PS00855">
    <property type="entry name" value="SPASE_II"/>
    <property type="match status" value="1"/>
</dbReference>
<comment type="catalytic activity">
    <reaction evidence="9 10">
        <text>Release of signal peptides from bacterial membrane prolipoproteins. Hydrolyzes -Xaa-Yaa-Zaa-|-(S,diacylglyceryl)Cys-, in which Xaa is hydrophobic (preferably Leu), and Yaa (Ala or Ser) and Zaa (Gly or Ala) have small, neutral side chains.</text>
        <dbReference type="EC" id="3.4.23.36"/>
    </reaction>
</comment>
<dbReference type="Proteomes" id="UP000182744">
    <property type="component" value="Unassembled WGS sequence"/>
</dbReference>
<dbReference type="GO" id="GO:0005886">
    <property type="term" value="C:plasma membrane"/>
    <property type="evidence" value="ECO:0007669"/>
    <property type="project" value="UniProtKB-SubCell"/>
</dbReference>